<keyword evidence="1" id="KW-0472">Membrane</keyword>
<accession>A0ABY5AKN2</accession>
<protein>
    <recommendedName>
        <fullName evidence="4">ABC-2 family transporter protein</fullName>
    </recommendedName>
</protein>
<evidence type="ECO:0008006" key="4">
    <source>
        <dbReference type="Google" id="ProtNLM"/>
    </source>
</evidence>
<evidence type="ECO:0000256" key="1">
    <source>
        <dbReference type="SAM" id="Phobius"/>
    </source>
</evidence>
<keyword evidence="1" id="KW-0812">Transmembrane</keyword>
<dbReference type="EMBL" id="CP099547">
    <property type="protein sequence ID" value="USR79763.1"/>
    <property type="molecule type" value="Genomic_DNA"/>
</dbReference>
<feature type="transmembrane region" description="Helical" evidence="1">
    <location>
        <begin position="21"/>
        <end position="50"/>
    </location>
</feature>
<dbReference type="RefSeq" id="WP_252673625.1">
    <property type="nucleotide sequence ID" value="NZ_CP099547.1"/>
</dbReference>
<feature type="transmembrane region" description="Helical" evidence="1">
    <location>
        <begin position="156"/>
        <end position="175"/>
    </location>
</feature>
<feature type="transmembrane region" description="Helical" evidence="1">
    <location>
        <begin position="180"/>
        <end position="198"/>
    </location>
</feature>
<evidence type="ECO:0000313" key="3">
    <source>
        <dbReference type="Proteomes" id="UP001056109"/>
    </source>
</evidence>
<reference evidence="2" key="1">
    <citation type="submission" date="2022-06" db="EMBL/GenBank/DDBJ databases">
        <title>Complete Genome Sequence of Arcanobacterium pinnipediorum strain DSM 28752 isolated from a harbour seal.</title>
        <authorList>
            <person name="Borowiak M."/>
            <person name="Kreitlow A."/>
            <person name="Alssahen M."/>
            <person name="Malorny B."/>
            <person name="Laemmler C."/>
            <person name="Prenger-Berninghoff E."/>
            <person name="Siebert U."/>
            <person name="Ploetz M."/>
            <person name="Abdulmawjood A."/>
        </authorList>
    </citation>
    <scope>NUCLEOTIDE SEQUENCE</scope>
    <source>
        <strain evidence="2">DSM 28752</strain>
    </source>
</reference>
<organism evidence="2 3">
    <name type="scientific">Arcanobacterium pinnipediorum</name>
    <dbReference type="NCBI Taxonomy" id="1503041"/>
    <lineage>
        <taxon>Bacteria</taxon>
        <taxon>Bacillati</taxon>
        <taxon>Actinomycetota</taxon>
        <taxon>Actinomycetes</taxon>
        <taxon>Actinomycetales</taxon>
        <taxon>Actinomycetaceae</taxon>
        <taxon>Arcanobacterium</taxon>
    </lineage>
</organism>
<gene>
    <name evidence="2" type="ORF">NG665_01870</name>
</gene>
<keyword evidence="3" id="KW-1185">Reference proteome</keyword>
<name>A0ABY5AKN2_9ACTO</name>
<evidence type="ECO:0000313" key="2">
    <source>
        <dbReference type="EMBL" id="USR79763.1"/>
    </source>
</evidence>
<dbReference type="Proteomes" id="UP001056109">
    <property type="component" value="Chromosome"/>
</dbReference>
<feature type="transmembrane region" description="Helical" evidence="1">
    <location>
        <begin position="70"/>
        <end position="94"/>
    </location>
</feature>
<keyword evidence="1" id="KW-1133">Transmembrane helix</keyword>
<feature type="transmembrane region" description="Helical" evidence="1">
    <location>
        <begin position="115"/>
        <end position="144"/>
    </location>
</feature>
<sequence>MKLISRLIFSNQLRLTALWALGLITAIYVLNVCMAYFFGASGGFVLSANFFDVELQAVPPSGDLGQLSTIVGATTLGLSGLLPIVSAGLLIAVFGEGARAWLAAGVNRRTIYATCQAFAALTTVVITALICLLIGGTIFTGAAVFTGFSLTTVVDTLLTCIVISQLALLVTAVFLRFSMWIGMSLLIGIPLAVGLFIGNVGTWIPQLIIGFDLANNDLLLYVLLIAFSLLMAVLSWLLLYRFPMRRG</sequence>
<proteinExistence type="predicted"/>
<feature type="transmembrane region" description="Helical" evidence="1">
    <location>
        <begin position="218"/>
        <end position="239"/>
    </location>
</feature>